<keyword evidence="7" id="KW-0732">Signal</keyword>
<feature type="domain" description="Peptidase M48" evidence="8">
    <location>
        <begin position="74"/>
        <end position="245"/>
    </location>
</feature>
<evidence type="ECO:0000256" key="5">
    <source>
        <dbReference type="ARBA" id="ARBA00022833"/>
    </source>
</evidence>
<proteinExistence type="predicted"/>
<evidence type="ECO:0000256" key="3">
    <source>
        <dbReference type="ARBA" id="ARBA00022723"/>
    </source>
</evidence>
<keyword evidence="2" id="KW-0645">Protease</keyword>
<comment type="cofactor">
    <cofactor evidence="1">
        <name>Zn(2+)</name>
        <dbReference type="ChEBI" id="CHEBI:29105"/>
    </cofactor>
</comment>
<dbReference type="GO" id="GO:0046872">
    <property type="term" value="F:metal ion binding"/>
    <property type="evidence" value="ECO:0007669"/>
    <property type="project" value="UniProtKB-KW"/>
</dbReference>
<evidence type="ECO:0000313" key="9">
    <source>
        <dbReference type="EMBL" id="ABF39986.1"/>
    </source>
</evidence>
<dbReference type="HOGENOM" id="CLU_317084_0_0_0"/>
<name>Q1IT14_KORVE</name>
<evidence type="ECO:0000259" key="8">
    <source>
        <dbReference type="Pfam" id="PF01435"/>
    </source>
</evidence>
<dbReference type="Proteomes" id="UP000002432">
    <property type="component" value="Chromosome"/>
</dbReference>
<keyword evidence="10" id="KW-1185">Reference proteome</keyword>
<dbReference type="InterPro" id="IPR011047">
    <property type="entry name" value="Quinoprotein_ADH-like_sf"/>
</dbReference>
<feature type="chain" id="PRO_5004191225" evidence="7">
    <location>
        <begin position="22"/>
        <end position="919"/>
    </location>
</feature>
<organism evidence="9 10">
    <name type="scientific">Koribacter versatilis (strain Ellin345)</name>
    <dbReference type="NCBI Taxonomy" id="204669"/>
    <lineage>
        <taxon>Bacteria</taxon>
        <taxon>Pseudomonadati</taxon>
        <taxon>Acidobacteriota</taxon>
        <taxon>Terriglobia</taxon>
        <taxon>Terriglobales</taxon>
        <taxon>Candidatus Korobacteraceae</taxon>
        <taxon>Candidatus Korobacter</taxon>
    </lineage>
</organism>
<keyword evidence="5" id="KW-0862">Zinc</keyword>
<dbReference type="PANTHER" id="PTHR22726">
    <property type="entry name" value="METALLOENDOPEPTIDASE OMA1"/>
    <property type="match status" value="1"/>
</dbReference>
<feature type="signal peptide" evidence="7">
    <location>
        <begin position="1"/>
        <end position="21"/>
    </location>
</feature>
<evidence type="ECO:0000256" key="1">
    <source>
        <dbReference type="ARBA" id="ARBA00001947"/>
    </source>
</evidence>
<dbReference type="eggNOG" id="COG4783">
    <property type="taxonomic scope" value="Bacteria"/>
</dbReference>
<dbReference type="GO" id="GO:0016020">
    <property type="term" value="C:membrane"/>
    <property type="evidence" value="ECO:0007669"/>
    <property type="project" value="TreeGrafter"/>
</dbReference>
<keyword evidence="3" id="KW-0479">Metal-binding</keyword>
<evidence type="ECO:0000256" key="6">
    <source>
        <dbReference type="ARBA" id="ARBA00023049"/>
    </source>
</evidence>
<dbReference type="GO" id="GO:0051603">
    <property type="term" value="P:proteolysis involved in protein catabolic process"/>
    <property type="evidence" value="ECO:0007669"/>
    <property type="project" value="TreeGrafter"/>
</dbReference>
<dbReference type="EnsemblBacteria" id="ABF39986">
    <property type="protein sequence ID" value="ABF39986"/>
    <property type="gene ID" value="Acid345_0983"/>
</dbReference>
<dbReference type="InterPro" id="IPR015943">
    <property type="entry name" value="WD40/YVTN_repeat-like_dom_sf"/>
</dbReference>
<sequence length="919" mass="101250">MGLRRLVAFLLLSTASLFSQTAPVCTLPAIQVKSAPGNIFTEAQENQLGDVVVDQSLPYITIIHDETLARPLREIGAKLIAQLPTTMTYHFDVIELDEANAFSLPGGHIYVSRKLIALTQTEDELAAVLAHELGHEVTHQGAATFSRLFATLLGVHQVTTADDIRHRYNQMLDLQASKKVKLSKEEDDQLDADAVAIQALARAGYSASAFASMFDRVAETHGGKSSFFADLFGMTKPNTARFRKIQKTIATLPTECSTQRATGDSFAKWRTSIIEYDPTAAAEAHAPGLLWQKKLTPALRPGVKEIQYSSDGRYLLIQDSGAIHVATRDPLKEVFQIPAQRAYPAKFSLDGQRISFYMGNGEPRIEVWSVADQKRVEVHELHVKQRECPQSELSADGKVFACIQAREVSDGVYFDLVLYDVSNGAELLRFPKIRDATGWNAYVLLRQYTAVVNRHGSFELVSMHFSPDGHWLVAAFLNRMVAFDLTQRTKVEFPPQIAKLLGNSFVFLSPDRVLVSKFVGASSADVRSFPGGDLIKPDILIGAGWVRPTEDPNHVLVGPLDDYPLGIVDINTNKVALRLKGRSANVWKDEFAMERTGGDLSVNNLPDAKEKALLHLSDSQLGSVDLGVISGDLSWIAYTEGARGGVWNLATGERAYHLRDFNGAYFAGDTVHADMPKFEKSPRVIAHMKLPGSAVTTNELPGDDHFLQYGPIVLAFRSGKIGRHPKDEWYDSEVTQVRGLDVATLKELWTEPIAKRADAFHVHSTGDTFVIERDEKDVVNLEFQQLSTGKPLAKLAIKTNKHSFNVIDAVIAGDYLIVADDQSRSTIYKTSGEEVARVFGGYIMPSAKAGVLAVQSEEQGVFLYELATGKKIDTLQLGRPIVYYNFDSTGEKLFVLTSDQVAYAFDVEKLKTSATTGAN</sequence>
<dbReference type="CDD" id="cd07324">
    <property type="entry name" value="M48C_Oma1-like"/>
    <property type="match status" value="1"/>
</dbReference>
<protein>
    <submittedName>
        <fullName evidence="9">Peptidase M48, Ste24p</fullName>
    </submittedName>
</protein>
<dbReference type="Gene3D" id="3.30.2010.10">
    <property type="entry name" value="Metalloproteases ('zincins'), catalytic domain"/>
    <property type="match status" value="1"/>
</dbReference>
<dbReference type="InterPro" id="IPR001915">
    <property type="entry name" value="Peptidase_M48"/>
</dbReference>
<dbReference type="RefSeq" id="WP_011521788.1">
    <property type="nucleotide sequence ID" value="NC_008009.1"/>
</dbReference>
<evidence type="ECO:0000256" key="4">
    <source>
        <dbReference type="ARBA" id="ARBA00022801"/>
    </source>
</evidence>
<evidence type="ECO:0000256" key="2">
    <source>
        <dbReference type="ARBA" id="ARBA00022670"/>
    </source>
</evidence>
<dbReference type="PANTHER" id="PTHR22726:SF1">
    <property type="entry name" value="METALLOENDOPEPTIDASE OMA1, MITOCHONDRIAL"/>
    <property type="match status" value="1"/>
</dbReference>
<keyword evidence="4" id="KW-0378">Hydrolase</keyword>
<gene>
    <name evidence="9" type="ordered locus">Acid345_0983</name>
</gene>
<evidence type="ECO:0000256" key="7">
    <source>
        <dbReference type="SAM" id="SignalP"/>
    </source>
</evidence>
<dbReference type="InterPro" id="IPR051156">
    <property type="entry name" value="Mito/Outer_Membr_Metalloprot"/>
</dbReference>
<dbReference type="OrthoDB" id="9810445at2"/>
<dbReference type="EMBL" id="CP000360">
    <property type="protein sequence ID" value="ABF39986.1"/>
    <property type="molecule type" value="Genomic_DNA"/>
</dbReference>
<dbReference type="GO" id="GO:0004222">
    <property type="term" value="F:metalloendopeptidase activity"/>
    <property type="evidence" value="ECO:0007669"/>
    <property type="project" value="InterPro"/>
</dbReference>
<reference evidence="9 10" key="1">
    <citation type="journal article" date="2009" name="Appl. Environ. Microbiol.">
        <title>Three genomes from the phylum Acidobacteria provide insight into the lifestyles of these microorganisms in soils.</title>
        <authorList>
            <person name="Ward N.L."/>
            <person name="Challacombe J.F."/>
            <person name="Janssen P.H."/>
            <person name="Henrissat B."/>
            <person name="Coutinho P.M."/>
            <person name="Wu M."/>
            <person name="Xie G."/>
            <person name="Haft D.H."/>
            <person name="Sait M."/>
            <person name="Badger J."/>
            <person name="Barabote R.D."/>
            <person name="Bradley B."/>
            <person name="Brettin T.S."/>
            <person name="Brinkac L.M."/>
            <person name="Bruce D."/>
            <person name="Creasy T."/>
            <person name="Daugherty S.C."/>
            <person name="Davidsen T.M."/>
            <person name="DeBoy R.T."/>
            <person name="Detter J.C."/>
            <person name="Dodson R.J."/>
            <person name="Durkin A.S."/>
            <person name="Ganapathy A."/>
            <person name="Gwinn-Giglio M."/>
            <person name="Han C.S."/>
            <person name="Khouri H."/>
            <person name="Kiss H."/>
            <person name="Kothari S.P."/>
            <person name="Madupu R."/>
            <person name="Nelson K.E."/>
            <person name="Nelson W.C."/>
            <person name="Paulsen I."/>
            <person name="Penn K."/>
            <person name="Ren Q."/>
            <person name="Rosovitz M.J."/>
            <person name="Selengut J.D."/>
            <person name="Shrivastava S."/>
            <person name="Sullivan S.A."/>
            <person name="Tapia R."/>
            <person name="Thompson L.S."/>
            <person name="Watkins K.L."/>
            <person name="Yang Q."/>
            <person name="Yu C."/>
            <person name="Zafar N."/>
            <person name="Zhou L."/>
            <person name="Kuske C.R."/>
        </authorList>
    </citation>
    <scope>NUCLEOTIDE SEQUENCE [LARGE SCALE GENOMIC DNA]</scope>
    <source>
        <strain evidence="9 10">Ellin345</strain>
    </source>
</reference>
<dbReference type="SUPFAM" id="SSF50998">
    <property type="entry name" value="Quinoprotein alcohol dehydrogenase-like"/>
    <property type="match status" value="1"/>
</dbReference>
<evidence type="ECO:0000313" key="10">
    <source>
        <dbReference type="Proteomes" id="UP000002432"/>
    </source>
</evidence>
<dbReference type="KEGG" id="aba:Acid345_0983"/>
<accession>Q1IT14</accession>
<dbReference type="Pfam" id="PF01435">
    <property type="entry name" value="Peptidase_M48"/>
    <property type="match status" value="1"/>
</dbReference>
<dbReference type="Gene3D" id="2.130.10.10">
    <property type="entry name" value="YVTN repeat-like/Quinoprotein amine dehydrogenase"/>
    <property type="match status" value="2"/>
</dbReference>
<dbReference type="AlphaFoldDB" id="Q1IT14"/>
<keyword evidence="6" id="KW-0482">Metalloprotease</keyword>